<keyword evidence="4" id="KW-0472">Membrane</keyword>
<dbReference type="SUPFAM" id="SSF48452">
    <property type="entry name" value="TPR-like"/>
    <property type="match status" value="1"/>
</dbReference>
<feature type="chain" id="PRO_5019220767" evidence="6">
    <location>
        <begin position="20"/>
        <end position="630"/>
    </location>
</feature>
<dbReference type="Proteomes" id="UP000285159">
    <property type="component" value="Unassembled WGS sequence"/>
</dbReference>
<feature type="signal peptide" evidence="6">
    <location>
        <begin position="1"/>
        <end position="19"/>
    </location>
</feature>
<evidence type="ECO:0000256" key="3">
    <source>
        <dbReference type="ARBA" id="ARBA00022729"/>
    </source>
</evidence>
<proteinExistence type="inferred from homology"/>
<comment type="similarity">
    <text evidence="2">Belongs to the SusD family.</text>
</comment>
<dbReference type="AlphaFoldDB" id="A0A412MXK5"/>
<evidence type="ECO:0000259" key="8">
    <source>
        <dbReference type="Pfam" id="PF14322"/>
    </source>
</evidence>
<evidence type="ECO:0000259" key="7">
    <source>
        <dbReference type="Pfam" id="PF07980"/>
    </source>
</evidence>
<dbReference type="Gene3D" id="1.25.40.390">
    <property type="match status" value="1"/>
</dbReference>
<comment type="caution">
    <text evidence="9">The sequence shown here is derived from an EMBL/GenBank/DDBJ whole genome shotgun (WGS) entry which is preliminary data.</text>
</comment>
<accession>A0A412MXK5</accession>
<comment type="subcellular location">
    <subcellularLocation>
        <location evidence="1">Cell outer membrane</location>
    </subcellularLocation>
</comment>
<keyword evidence="5" id="KW-0998">Cell outer membrane</keyword>
<dbReference type="InterPro" id="IPR033985">
    <property type="entry name" value="SusD-like_N"/>
</dbReference>
<feature type="domain" description="SusD-like N-terminal" evidence="8">
    <location>
        <begin position="116"/>
        <end position="203"/>
    </location>
</feature>
<evidence type="ECO:0000256" key="2">
    <source>
        <dbReference type="ARBA" id="ARBA00006275"/>
    </source>
</evidence>
<dbReference type="Pfam" id="PF14322">
    <property type="entry name" value="SusD-like_3"/>
    <property type="match status" value="1"/>
</dbReference>
<dbReference type="Pfam" id="PF07980">
    <property type="entry name" value="SusD_RagB"/>
    <property type="match status" value="1"/>
</dbReference>
<feature type="domain" description="RagB/SusD" evidence="7">
    <location>
        <begin position="370"/>
        <end position="541"/>
    </location>
</feature>
<evidence type="ECO:0000313" key="10">
    <source>
        <dbReference type="Proteomes" id="UP000285159"/>
    </source>
</evidence>
<dbReference type="RefSeq" id="WP_118469145.1">
    <property type="nucleotide sequence ID" value="NZ_CABIZW010000006.1"/>
</dbReference>
<dbReference type="EMBL" id="QRWP01000017">
    <property type="protein sequence ID" value="RGT29556.1"/>
    <property type="molecule type" value="Genomic_DNA"/>
</dbReference>
<dbReference type="InterPro" id="IPR011990">
    <property type="entry name" value="TPR-like_helical_dom_sf"/>
</dbReference>
<gene>
    <name evidence="9" type="ORF">DWX38_15460</name>
</gene>
<evidence type="ECO:0000256" key="6">
    <source>
        <dbReference type="SAM" id="SignalP"/>
    </source>
</evidence>
<name>A0A412MXK5_9BACE</name>
<evidence type="ECO:0000313" key="9">
    <source>
        <dbReference type="EMBL" id="RGT29556.1"/>
    </source>
</evidence>
<reference evidence="9 10" key="1">
    <citation type="submission" date="2018-08" db="EMBL/GenBank/DDBJ databases">
        <title>A genome reference for cultivated species of the human gut microbiota.</title>
        <authorList>
            <person name="Zou Y."/>
            <person name="Xue W."/>
            <person name="Luo G."/>
        </authorList>
    </citation>
    <scope>NUCLEOTIDE SEQUENCE [LARGE SCALE GENOMIC DNA]</scope>
    <source>
        <strain evidence="9 10">AF19-1AC</strain>
    </source>
</reference>
<keyword evidence="3 6" id="KW-0732">Signal</keyword>
<sequence>MKKYIFTLFSAAALIFASCDDVLERPQLNNPQDDNYWRNETDLRLFGNGFYTNYFVGYNSSWGTAYAPLRGYNFSDDVAYSGKQSSFENSIPASRGSSKEEVAWLGSEFAGPNWNFAWVRKANLFLDRIENVAKPKVTEDVYKHWSAVARFFRGYEYCRLVSVFGDVPYYDKVFSESDEKEMFKDRAPRTEVMEKVYADFEYVLANMRLDDGAQYVNRYIAAGFISRLMLFEGTWQKYHNGDQALAKKYLEMARDAAQIVISSKKWEISGEFRGLFGAQDLKGHKEVLMYRHYDAALSVTHHVASYSNGQESQSPAPNLALAESFICQDGKPYLAPHTDPAMANAGKLDIKNMIKTRDPRFEATFVDSAKIESVTLLYATKFIDRVGAALKDPSGTAIYASMTNTNDYPVMRYSEVLLNWLEAKAELALSYGGAVITQDDINLSINALRKRPLDKPAEDKGVKQTAAMQLADINDSFDPARDRGTASIVGDYAVDPLIWEIRRERRMEFVFEHSRLLDLKRWKKLHYMNNTLYPNTALGLWVDLKEEVPSYLKPNKDGTWPAREVIDANGNRIKFDGTNADAMVGFYVPLSAANRDGFTERSYCAPVGRAQINQYKERGYTLTQTKGWEE</sequence>
<protein>
    <submittedName>
        <fullName evidence="9">RagB/SusD family nutrient uptake outer membrane protein</fullName>
    </submittedName>
</protein>
<evidence type="ECO:0000256" key="5">
    <source>
        <dbReference type="ARBA" id="ARBA00023237"/>
    </source>
</evidence>
<dbReference type="GO" id="GO:0009279">
    <property type="term" value="C:cell outer membrane"/>
    <property type="evidence" value="ECO:0007669"/>
    <property type="project" value="UniProtKB-SubCell"/>
</dbReference>
<evidence type="ECO:0000256" key="4">
    <source>
        <dbReference type="ARBA" id="ARBA00023136"/>
    </source>
</evidence>
<organism evidence="9 10">
    <name type="scientific">Bacteroides clarus</name>
    <dbReference type="NCBI Taxonomy" id="626929"/>
    <lineage>
        <taxon>Bacteria</taxon>
        <taxon>Pseudomonadati</taxon>
        <taxon>Bacteroidota</taxon>
        <taxon>Bacteroidia</taxon>
        <taxon>Bacteroidales</taxon>
        <taxon>Bacteroidaceae</taxon>
        <taxon>Bacteroides</taxon>
    </lineage>
</organism>
<evidence type="ECO:0000256" key="1">
    <source>
        <dbReference type="ARBA" id="ARBA00004442"/>
    </source>
</evidence>
<dbReference type="PROSITE" id="PS51257">
    <property type="entry name" value="PROKAR_LIPOPROTEIN"/>
    <property type="match status" value="1"/>
</dbReference>
<dbReference type="InterPro" id="IPR012944">
    <property type="entry name" value="SusD_RagB_dom"/>
</dbReference>